<keyword evidence="1" id="KW-0150">Chloroplast</keyword>
<protein>
    <submittedName>
        <fullName evidence="1">Uncharacterized protein</fullName>
    </submittedName>
</protein>
<accession>A0A1Z1MP85</accession>
<geneLocation type="chloroplast" evidence="1"/>
<reference evidence="1" key="1">
    <citation type="journal article" date="2017" name="J. Phycol.">
        <title>Analysis of chloroplast genomes and a supermatrix inform reclassification of the Rhodomelaceae (Rhodophyta).</title>
        <authorList>
            <person name="Diaz-Tapia P."/>
            <person name="Maggs C.A."/>
            <person name="West J.A."/>
            <person name="Verbruggen H."/>
        </authorList>
    </citation>
    <scope>NUCLEOTIDE SEQUENCE</scope>
    <source>
        <strain evidence="1">PD1509</strain>
    </source>
</reference>
<evidence type="ECO:0000313" key="1">
    <source>
        <dbReference type="EMBL" id="ARW67756.1"/>
    </source>
</evidence>
<keyword evidence="1" id="KW-0934">Plastid</keyword>
<name>A0A1Z1MP85_9FLOR</name>
<dbReference type="EMBL" id="MF101448">
    <property type="protein sequence ID" value="ARW67756.1"/>
    <property type="molecule type" value="Genomic_DNA"/>
</dbReference>
<sequence length="164" mass="20238">MKKKNKLKKKISLLLISLEIININNIYKEDNTEKNINKNIKFKQLTHDFKNCYQNQKHSFIETLKNIYIIYKTISINTIDQKAQKLLRNYIKNENDQQVKQYLKKFHYIYFIKTEYYHQYKSLKYLNKININKVAITNLYIISKLNKRIKIFFLIKYLFKYKYI</sequence>
<proteinExistence type="predicted"/>
<dbReference type="RefSeq" id="YP_009398570.1">
    <property type="nucleotide sequence ID" value="NC_035292.1"/>
</dbReference>
<organism evidence="1">
    <name type="scientific">Lophocladia kuetzingii</name>
    <dbReference type="NCBI Taxonomy" id="675577"/>
    <lineage>
        <taxon>Eukaryota</taxon>
        <taxon>Rhodophyta</taxon>
        <taxon>Florideophyceae</taxon>
        <taxon>Rhodymeniophycidae</taxon>
        <taxon>Ceramiales</taxon>
        <taxon>Rhodomelaceae</taxon>
        <taxon>Lophothalieae</taxon>
        <taxon>Lophocladia</taxon>
    </lineage>
</organism>
<dbReference type="AlphaFoldDB" id="A0A1Z1MP85"/>
<gene>
    <name evidence="1" type="primary">ConsOrf3</name>
</gene>
<dbReference type="GeneID" id="33361122"/>